<dbReference type="GO" id="GO:0003676">
    <property type="term" value="F:nucleic acid binding"/>
    <property type="evidence" value="ECO:0007669"/>
    <property type="project" value="InterPro"/>
</dbReference>
<reference evidence="2" key="1">
    <citation type="submission" date="2021-02" db="EMBL/GenBank/DDBJ databases">
        <title>Metagenome analyses of Stigonema ocellatum DSM 106950, Chlorogloea purpurea SAG 13.99 and Gomphosphaeria aponina DSM 107014.</title>
        <authorList>
            <person name="Marter P."/>
            <person name="Huang S."/>
        </authorList>
    </citation>
    <scope>NUCLEOTIDE SEQUENCE</scope>
    <source>
        <strain evidence="2">JP213</strain>
    </source>
</reference>
<organism evidence="2 3">
    <name type="scientific">Gomphosphaeria aponina SAG 52.96 = DSM 107014</name>
    <dbReference type="NCBI Taxonomy" id="1521640"/>
    <lineage>
        <taxon>Bacteria</taxon>
        <taxon>Bacillati</taxon>
        <taxon>Cyanobacteriota</taxon>
        <taxon>Cyanophyceae</taxon>
        <taxon>Oscillatoriophycideae</taxon>
        <taxon>Chroococcales</taxon>
        <taxon>Gomphosphaeriaceae</taxon>
        <taxon>Gomphosphaeria</taxon>
    </lineage>
</organism>
<accession>A0A941GS85</accession>
<dbReference type="PANTHER" id="PTHR46564">
    <property type="entry name" value="TRANSPOSASE"/>
    <property type="match status" value="1"/>
</dbReference>
<dbReference type="AlphaFoldDB" id="A0A941GS85"/>
<name>A0A941GS85_9CHRO</name>
<protein>
    <submittedName>
        <fullName evidence="2">Transposase</fullName>
    </submittedName>
</protein>
<dbReference type="Pfam" id="PF13358">
    <property type="entry name" value="DDE_3"/>
    <property type="match status" value="1"/>
</dbReference>
<dbReference type="Proteomes" id="UP000767446">
    <property type="component" value="Unassembled WGS sequence"/>
</dbReference>
<comment type="caution">
    <text evidence="2">The sequence shown here is derived from an EMBL/GenBank/DDBJ whole genome shotgun (WGS) entry which is preliminary data.</text>
</comment>
<evidence type="ECO:0000313" key="2">
    <source>
        <dbReference type="EMBL" id="MBR8828862.1"/>
    </source>
</evidence>
<gene>
    <name evidence="2" type="ORF">DSM107014_13335</name>
</gene>
<feature type="non-terminal residue" evidence="2">
    <location>
        <position position="1"/>
    </location>
</feature>
<feature type="domain" description="Tc1-like transposase DDE" evidence="1">
    <location>
        <begin position="1"/>
        <end position="52"/>
    </location>
</feature>
<dbReference type="Gene3D" id="3.30.420.10">
    <property type="entry name" value="Ribonuclease H-like superfamily/Ribonuclease H"/>
    <property type="match status" value="1"/>
</dbReference>
<evidence type="ECO:0000259" key="1">
    <source>
        <dbReference type="Pfam" id="PF13358"/>
    </source>
</evidence>
<dbReference type="InterPro" id="IPR038717">
    <property type="entry name" value="Tc1-like_DDE_dom"/>
</dbReference>
<dbReference type="EMBL" id="JADQBC010000091">
    <property type="protein sequence ID" value="MBR8828862.1"/>
    <property type="molecule type" value="Genomic_DNA"/>
</dbReference>
<sequence length="66" mass="7769">ASFHQSSKIKELIEKARCKLIFLPPYSPDLNKIEKFWARLKHYLRTTLSEFESLELALNNALKYVS</sequence>
<dbReference type="PANTHER" id="PTHR46564:SF1">
    <property type="entry name" value="TRANSPOSASE"/>
    <property type="match status" value="1"/>
</dbReference>
<dbReference type="InterPro" id="IPR036397">
    <property type="entry name" value="RNaseH_sf"/>
</dbReference>
<proteinExistence type="predicted"/>
<evidence type="ECO:0000313" key="3">
    <source>
        <dbReference type="Proteomes" id="UP000767446"/>
    </source>
</evidence>